<keyword evidence="8" id="KW-0411">Iron-sulfur</keyword>
<keyword evidence="4" id="KW-0479">Metal-binding</keyword>
<gene>
    <name evidence="10" type="ORF">C0Z19_02100</name>
</gene>
<organism evidence="10 11">
    <name type="scientific">Trinickia soli</name>
    <dbReference type="NCBI Taxonomy" id="380675"/>
    <lineage>
        <taxon>Bacteria</taxon>
        <taxon>Pseudomonadati</taxon>
        <taxon>Pseudomonadota</taxon>
        <taxon>Betaproteobacteria</taxon>
        <taxon>Burkholderiales</taxon>
        <taxon>Burkholderiaceae</taxon>
        <taxon>Trinickia</taxon>
    </lineage>
</organism>
<reference evidence="10 11" key="1">
    <citation type="submission" date="2018-01" db="EMBL/GenBank/DDBJ databases">
        <title>Whole genome analyses suggest that Burkholderia sensu lato contains two further novel genera in the rhizoxinica-symbiotica group Mycetohabitans gen. nov., and Trinickia gen. nov.: implications for the evolution of diazotrophy and nodulation in the Burkholderiaceae.</title>
        <authorList>
            <person name="Estrada-de los Santos P."/>
            <person name="Palmer M."/>
            <person name="Chavez-Ramirez B."/>
            <person name="Beukes C."/>
            <person name="Steenkamp E.T."/>
            <person name="Hirsch A.M."/>
            <person name="Manyaka P."/>
            <person name="Maluk M."/>
            <person name="Lafos M."/>
            <person name="Crook M."/>
            <person name="Gross E."/>
            <person name="Simon M.F."/>
            <person name="Bueno dos Reis Junior F."/>
            <person name="Poole P.S."/>
            <person name="Venter S.N."/>
            <person name="James E.K."/>
        </authorList>
    </citation>
    <scope>NUCLEOTIDE SEQUENCE [LARGE SCALE GENOMIC DNA]</scope>
    <source>
        <strain evidence="10 11">GP25-8</strain>
    </source>
</reference>
<name>A0A2N7WGM3_9BURK</name>
<dbReference type="CDD" id="cd03478">
    <property type="entry name" value="Rieske_AIFL_N"/>
    <property type="match status" value="1"/>
</dbReference>
<dbReference type="SUPFAM" id="SSF50022">
    <property type="entry name" value="ISP domain"/>
    <property type="match status" value="1"/>
</dbReference>
<dbReference type="GO" id="GO:0051537">
    <property type="term" value="F:2 iron, 2 sulfur cluster binding"/>
    <property type="evidence" value="ECO:0007669"/>
    <property type="project" value="UniProtKB-KW"/>
</dbReference>
<dbReference type="Pfam" id="PF00355">
    <property type="entry name" value="Rieske"/>
    <property type="match status" value="1"/>
</dbReference>
<evidence type="ECO:0000256" key="5">
    <source>
        <dbReference type="ARBA" id="ARBA00022827"/>
    </source>
</evidence>
<keyword evidence="5" id="KW-0274">FAD</keyword>
<dbReference type="InterPro" id="IPR050446">
    <property type="entry name" value="FAD-oxidoreductase/Apoptosis"/>
</dbReference>
<sequence>MNEPANQLSGPDLAGGVALSEITDGAMLQGHAHGEPVLLVRRADELFAIGAVCTHYGGPLADGLLVDDTVRCPWHHACFSLRTGAALRAPAQDPIACWRVEQQDGSVYVREKLAPVEPKPLPSVAGTPHSIVIVGGGAAGHAAAETLRLEGYTGSITLLSADPSGPCDRPNLSKGFLAGTASVESNPLRPLAFYEAHRIDLKLDAPVATLDTRSRHLQLVDGTRVIYDALLLATGADPVRLDVPGASLPHVHYLRTLADSCALVAGALTAKRAVVIGASFIGLEVAASLRARNIEVQVVAPDAVPMEKILGPDIGNFIRGLHERHGVTFHLGTTAISIDPQGVELKSGERLPADLVVIGIGVRPVISFAQQAGLLVDHGIIVNAYLETSVPGIFAAGDIARWPDRLTGERVRVEHWVVAERQGQTAARNMLGRREPFDAVPFFWTEQYDFGLAYIGHAEHWDEIGIDGRLDAETQNCTVTYRRGGRKLAVAVVHRDLEGLRAEVEFERMIAATDRRHSGAVD</sequence>
<dbReference type="InterPro" id="IPR016156">
    <property type="entry name" value="FAD/NAD-linked_Rdtase_dimer_sf"/>
</dbReference>
<keyword evidence="6" id="KW-0560">Oxidoreductase</keyword>
<comment type="caution">
    <text evidence="10">The sequence shown here is derived from an EMBL/GenBank/DDBJ whole genome shotgun (WGS) entry which is preliminary data.</text>
</comment>
<dbReference type="Gene3D" id="3.30.390.30">
    <property type="match status" value="1"/>
</dbReference>
<dbReference type="GO" id="GO:0046872">
    <property type="term" value="F:metal ion binding"/>
    <property type="evidence" value="ECO:0007669"/>
    <property type="project" value="UniProtKB-KW"/>
</dbReference>
<dbReference type="PRINTS" id="PR00411">
    <property type="entry name" value="PNDRDTASEI"/>
</dbReference>
<keyword evidence="11" id="KW-1185">Reference proteome</keyword>
<keyword evidence="3" id="KW-0001">2Fe-2S</keyword>
<dbReference type="InterPro" id="IPR017941">
    <property type="entry name" value="Rieske_2Fe-2S"/>
</dbReference>
<dbReference type="InterPro" id="IPR023753">
    <property type="entry name" value="FAD/NAD-binding_dom"/>
</dbReference>
<evidence type="ECO:0000313" key="10">
    <source>
        <dbReference type="EMBL" id="PMS28511.1"/>
    </source>
</evidence>
<proteinExistence type="predicted"/>
<dbReference type="AlphaFoldDB" id="A0A2N7WGM3"/>
<dbReference type="PANTHER" id="PTHR43557">
    <property type="entry name" value="APOPTOSIS-INDUCING FACTOR 1"/>
    <property type="match status" value="1"/>
</dbReference>
<evidence type="ECO:0000259" key="9">
    <source>
        <dbReference type="PROSITE" id="PS51296"/>
    </source>
</evidence>
<accession>A0A2N7WGM3</accession>
<dbReference type="InterPro" id="IPR036188">
    <property type="entry name" value="FAD/NAD-bd_sf"/>
</dbReference>
<dbReference type="EMBL" id="PNYB01000001">
    <property type="protein sequence ID" value="PMS28511.1"/>
    <property type="molecule type" value="Genomic_DNA"/>
</dbReference>
<comment type="cofactor">
    <cofactor evidence="1">
        <name>FAD</name>
        <dbReference type="ChEBI" id="CHEBI:57692"/>
    </cofactor>
</comment>
<dbReference type="Gene3D" id="3.50.50.60">
    <property type="entry name" value="FAD/NAD(P)-binding domain"/>
    <property type="match status" value="2"/>
</dbReference>
<dbReference type="PANTHER" id="PTHR43557:SF2">
    <property type="entry name" value="RIESKE DOMAIN-CONTAINING PROTEIN-RELATED"/>
    <property type="match status" value="1"/>
</dbReference>
<dbReference type="SUPFAM" id="SSF51905">
    <property type="entry name" value="FAD/NAD(P)-binding domain"/>
    <property type="match status" value="1"/>
</dbReference>
<evidence type="ECO:0000256" key="7">
    <source>
        <dbReference type="ARBA" id="ARBA00023004"/>
    </source>
</evidence>
<dbReference type="InterPro" id="IPR028202">
    <property type="entry name" value="Reductase_C"/>
</dbReference>
<evidence type="ECO:0000256" key="6">
    <source>
        <dbReference type="ARBA" id="ARBA00023002"/>
    </source>
</evidence>
<evidence type="ECO:0000256" key="1">
    <source>
        <dbReference type="ARBA" id="ARBA00001974"/>
    </source>
</evidence>
<evidence type="ECO:0000256" key="4">
    <source>
        <dbReference type="ARBA" id="ARBA00022723"/>
    </source>
</evidence>
<dbReference type="Gene3D" id="2.102.10.10">
    <property type="entry name" value="Rieske [2Fe-2S] iron-sulphur domain"/>
    <property type="match status" value="1"/>
</dbReference>
<dbReference type="Pfam" id="PF07992">
    <property type="entry name" value="Pyr_redox_2"/>
    <property type="match status" value="1"/>
</dbReference>
<dbReference type="RefSeq" id="WP_102608100.1">
    <property type="nucleotide sequence ID" value="NZ_CADIKD010000006.1"/>
</dbReference>
<evidence type="ECO:0000256" key="8">
    <source>
        <dbReference type="ARBA" id="ARBA00023014"/>
    </source>
</evidence>
<dbReference type="Proteomes" id="UP000235347">
    <property type="component" value="Unassembled WGS sequence"/>
</dbReference>
<dbReference type="GO" id="GO:0016651">
    <property type="term" value="F:oxidoreductase activity, acting on NAD(P)H"/>
    <property type="evidence" value="ECO:0007669"/>
    <property type="project" value="TreeGrafter"/>
</dbReference>
<dbReference type="GO" id="GO:0005737">
    <property type="term" value="C:cytoplasm"/>
    <property type="evidence" value="ECO:0007669"/>
    <property type="project" value="TreeGrafter"/>
</dbReference>
<keyword evidence="2" id="KW-0285">Flavoprotein</keyword>
<dbReference type="Pfam" id="PF14759">
    <property type="entry name" value="Reductase_C"/>
    <property type="match status" value="1"/>
</dbReference>
<protein>
    <submittedName>
        <fullName evidence="10">Pyridine nucleotide-disulfide oxidoreductase</fullName>
    </submittedName>
</protein>
<evidence type="ECO:0000256" key="3">
    <source>
        <dbReference type="ARBA" id="ARBA00022714"/>
    </source>
</evidence>
<dbReference type="PROSITE" id="PS51296">
    <property type="entry name" value="RIESKE"/>
    <property type="match status" value="1"/>
</dbReference>
<feature type="domain" description="Rieske" evidence="9">
    <location>
        <begin position="14"/>
        <end position="109"/>
    </location>
</feature>
<keyword evidence="7" id="KW-0408">Iron</keyword>
<dbReference type="InterPro" id="IPR036922">
    <property type="entry name" value="Rieske_2Fe-2S_sf"/>
</dbReference>
<evidence type="ECO:0000313" key="11">
    <source>
        <dbReference type="Proteomes" id="UP000235347"/>
    </source>
</evidence>
<dbReference type="PRINTS" id="PR00368">
    <property type="entry name" value="FADPNR"/>
</dbReference>
<evidence type="ECO:0000256" key="2">
    <source>
        <dbReference type="ARBA" id="ARBA00022630"/>
    </source>
</evidence>